<sequence length="115" mass="12342">MKKKYISIQGITLPLYQCHTLIIGSGAASLNCALHLHNFGLKDIAIVTECLGGGTSNNSGSDKQTYYKLSLFGKERDSAYAMAQTLFSGGSMHGDIALVEASLSPQEFFHLVEIG</sequence>
<keyword evidence="1" id="KW-0285">Flavoprotein</keyword>
<evidence type="ECO:0000313" key="4">
    <source>
        <dbReference type="EMBL" id="GAI08265.1"/>
    </source>
</evidence>
<name>X1M0Q2_9ZZZZ</name>
<dbReference type="InterPro" id="IPR036188">
    <property type="entry name" value="FAD/NAD-bd_sf"/>
</dbReference>
<reference evidence="4" key="1">
    <citation type="journal article" date="2014" name="Front. Microbiol.">
        <title>High frequency of phylogenetically diverse reductive dehalogenase-homologous genes in deep subseafloor sedimentary metagenomes.</title>
        <authorList>
            <person name="Kawai M."/>
            <person name="Futagami T."/>
            <person name="Toyoda A."/>
            <person name="Takaki Y."/>
            <person name="Nishi S."/>
            <person name="Hori S."/>
            <person name="Arai W."/>
            <person name="Tsubouchi T."/>
            <person name="Morono Y."/>
            <person name="Uchiyama I."/>
            <person name="Ito T."/>
            <person name="Fujiyama A."/>
            <person name="Inagaki F."/>
            <person name="Takami H."/>
        </authorList>
    </citation>
    <scope>NUCLEOTIDE SEQUENCE</scope>
    <source>
        <strain evidence="4">Expedition CK06-06</strain>
    </source>
</reference>
<feature type="non-terminal residue" evidence="4">
    <location>
        <position position="115"/>
    </location>
</feature>
<evidence type="ECO:0000256" key="2">
    <source>
        <dbReference type="ARBA" id="ARBA00023002"/>
    </source>
</evidence>
<keyword evidence="2" id="KW-0560">Oxidoreductase</keyword>
<dbReference type="InterPro" id="IPR003953">
    <property type="entry name" value="FAD-dep_OxRdtase_2_FAD-bd"/>
</dbReference>
<dbReference type="GO" id="GO:0016491">
    <property type="term" value="F:oxidoreductase activity"/>
    <property type="evidence" value="ECO:0007669"/>
    <property type="project" value="UniProtKB-KW"/>
</dbReference>
<proteinExistence type="predicted"/>
<protein>
    <recommendedName>
        <fullName evidence="3">FAD-dependent oxidoreductase 2 FAD-binding domain-containing protein</fullName>
    </recommendedName>
</protein>
<dbReference type="Gene3D" id="3.50.50.60">
    <property type="entry name" value="FAD/NAD(P)-binding domain"/>
    <property type="match status" value="1"/>
</dbReference>
<organism evidence="4">
    <name type="scientific">marine sediment metagenome</name>
    <dbReference type="NCBI Taxonomy" id="412755"/>
    <lineage>
        <taxon>unclassified sequences</taxon>
        <taxon>metagenomes</taxon>
        <taxon>ecological metagenomes</taxon>
    </lineage>
</organism>
<gene>
    <name evidence="4" type="ORF">S06H3_21730</name>
</gene>
<dbReference type="EMBL" id="BARV01011461">
    <property type="protein sequence ID" value="GAI08265.1"/>
    <property type="molecule type" value="Genomic_DNA"/>
</dbReference>
<comment type="caution">
    <text evidence="4">The sequence shown here is derived from an EMBL/GenBank/DDBJ whole genome shotgun (WGS) entry which is preliminary data.</text>
</comment>
<evidence type="ECO:0000259" key="3">
    <source>
        <dbReference type="Pfam" id="PF00890"/>
    </source>
</evidence>
<feature type="domain" description="FAD-dependent oxidoreductase 2 FAD-binding" evidence="3">
    <location>
        <begin position="20"/>
        <end position="102"/>
    </location>
</feature>
<dbReference type="Pfam" id="PF00890">
    <property type="entry name" value="FAD_binding_2"/>
    <property type="match status" value="1"/>
</dbReference>
<dbReference type="SUPFAM" id="SSF51905">
    <property type="entry name" value="FAD/NAD(P)-binding domain"/>
    <property type="match status" value="1"/>
</dbReference>
<dbReference type="AlphaFoldDB" id="X1M0Q2"/>
<accession>X1M0Q2</accession>
<evidence type="ECO:0000256" key="1">
    <source>
        <dbReference type="ARBA" id="ARBA00022630"/>
    </source>
</evidence>